<dbReference type="InterPro" id="IPR003660">
    <property type="entry name" value="HAMP_dom"/>
</dbReference>
<dbReference type="Proteomes" id="UP000199101">
    <property type="component" value="Unassembled WGS sequence"/>
</dbReference>
<evidence type="ECO:0000256" key="13">
    <source>
        <dbReference type="ARBA" id="ARBA00023012"/>
    </source>
</evidence>
<evidence type="ECO:0000256" key="7">
    <source>
        <dbReference type="ARBA" id="ARBA00022679"/>
    </source>
</evidence>
<dbReference type="InterPro" id="IPR003661">
    <property type="entry name" value="HisK_dim/P_dom"/>
</dbReference>
<keyword evidence="8 15" id="KW-0812">Transmembrane</keyword>
<dbReference type="PANTHER" id="PTHR44936:SF5">
    <property type="entry name" value="SENSOR HISTIDINE KINASE ENVZ"/>
    <property type="match status" value="1"/>
</dbReference>
<keyword evidence="14 15" id="KW-0472">Membrane</keyword>
<evidence type="ECO:0000256" key="5">
    <source>
        <dbReference type="ARBA" id="ARBA00022519"/>
    </source>
</evidence>
<accession>A0A1C3UB18</accession>
<keyword evidence="13" id="KW-0902">Two-component regulatory system</keyword>
<evidence type="ECO:0000256" key="14">
    <source>
        <dbReference type="ARBA" id="ARBA00023136"/>
    </source>
</evidence>
<dbReference type="InterPro" id="IPR005467">
    <property type="entry name" value="His_kinase_dom"/>
</dbReference>
<feature type="domain" description="HAMP" evidence="17">
    <location>
        <begin position="192"/>
        <end position="245"/>
    </location>
</feature>
<keyword evidence="5" id="KW-0997">Cell inner membrane</keyword>
<dbReference type="SMART" id="SM00304">
    <property type="entry name" value="HAMP"/>
    <property type="match status" value="1"/>
</dbReference>
<evidence type="ECO:0000259" key="16">
    <source>
        <dbReference type="PROSITE" id="PS50109"/>
    </source>
</evidence>
<keyword evidence="11" id="KW-0067">ATP-binding</keyword>
<evidence type="ECO:0000256" key="11">
    <source>
        <dbReference type="ARBA" id="ARBA00022840"/>
    </source>
</evidence>
<evidence type="ECO:0000256" key="2">
    <source>
        <dbReference type="ARBA" id="ARBA00004429"/>
    </source>
</evidence>
<dbReference type="SMART" id="SM00387">
    <property type="entry name" value="HATPase_c"/>
    <property type="match status" value="1"/>
</dbReference>
<dbReference type="GO" id="GO:0000155">
    <property type="term" value="F:phosphorelay sensor kinase activity"/>
    <property type="evidence" value="ECO:0007669"/>
    <property type="project" value="InterPro"/>
</dbReference>
<keyword evidence="7" id="KW-0808">Transferase</keyword>
<evidence type="ECO:0000313" key="19">
    <source>
        <dbReference type="Proteomes" id="UP000199101"/>
    </source>
</evidence>
<dbReference type="GO" id="GO:0005524">
    <property type="term" value="F:ATP binding"/>
    <property type="evidence" value="ECO:0007669"/>
    <property type="project" value="UniProtKB-KW"/>
</dbReference>
<feature type="transmembrane region" description="Helical" evidence="15">
    <location>
        <begin position="12"/>
        <end position="39"/>
    </location>
</feature>
<dbReference type="InterPro" id="IPR036890">
    <property type="entry name" value="HATPase_C_sf"/>
</dbReference>
<evidence type="ECO:0000256" key="1">
    <source>
        <dbReference type="ARBA" id="ARBA00000085"/>
    </source>
</evidence>
<dbReference type="Pfam" id="PF00512">
    <property type="entry name" value="HisKA"/>
    <property type="match status" value="1"/>
</dbReference>
<proteinExistence type="predicted"/>
<dbReference type="PRINTS" id="PR00344">
    <property type="entry name" value="BCTRLSENSOR"/>
</dbReference>
<evidence type="ECO:0000256" key="12">
    <source>
        <dbReference type="ARBA" id="ARBA00022989"/>
    </source>
</evidence>
<organism evidence="18 19">
    <name type="scientific">Rhizobium multihospitium</name>
    <dbReference type="NCBI Taxonomy" id="410764"/>
    <lineage>
        <taxon>Bacteria</taxon>
        <taxon>Pseudomonadati</taxon>
        <taxon>Pseudomonadota</taxon>
        <taxon>Alphaproteobacteria</taxon>
        <taxon>Hyphomicrobiales</taxon>
        <taxon>Rhizobiaceae</taxon>
        <taxon>Rhizobium/Agrobacterium group</taxon>
        <taxon>Rhizobium</taxon>
    </lineage>
</organism>
<sequence length="460" mass="50744">MTAYLRFINHRSIVTQMIAVVLAAVVLGTVCTSVAFLFLSYGGHNEGNLKLAAASAAARIATIADDARQSASLDELKRSIKASRWLEMHIEIVPSAVFFSSPEFTSAEKRTEQESGFADELRSELLSHWNLSPSDISISTGNSVVVRINNQYALIFQSTHRPPMQRFIFVQLGFVVATVMIVVLFLAVYIIKRLMAPLSSIAAAADALGHVSTQVQPISDAGPQEVTQVARALNHLHGRLQSLIEERTRMLAAISHDLRTPLTRLRLKLERGVRSGELGSMIDEIEIIDNMISETLHYLREQNDRRAGYVIDMPSLIQTICNEFADLGFDIRYQGPARMAYFCEELGMRRALSNVIDNAIKHGTEVVVSLESRSESGFEIRISDNGPGIPKEHRAKVLEPFYVADDARSLIGRSGFGLGLSIVRDVVSRHRGTISFADNSPSGLVVRLSFSQSRSAEFAS</sequence>
<comment type="subcellular location">
    <subcellularLocation>
        <location evidence="2">Cell inner membrane</location>
        <topology evidence="2">Multi-pass membrane protein</topology>
    </subcellularLocation>
</comment>
<dbReference type="PANTHER" id="PTHR44936">
    <property type="entry name" value="SENSOR PROTEIN CREC"/>
    <property type="match status" value="1"/>
</dbReference>
<evidence type="ECO:0000256" key="9">
    <source>
        <dbReference type="ARBA" id="ARBA00022741"/>
    </source>
</evidence>
<comment type="catalytic activity">
    <reaction evidence="1">
        <text>ATP + protein L-histidine = ADP + protein N-phospho-L-histidine.</text>
        <dbReference type="EC" id="2.7.13.3"/>
    </reaction>
</comment>
<dbReference type="InterPro" id="IPR036097">
    <property type="entry name" value="HisK_dim/P_sf"/>
</dbReference>
<feature type="domain" description="Histidine kinase" evidence="16">
    <location>
        <begin position="253"/>
        <end position="454"/>
    </location>
</feature>
<dbReference type="InterPro" id="IPR003594">
    <property type="entry name" value="HATPase_dom"/>
</dbReference>
<dbReference type="Gene3D" id="3.30.565.10">
    <property type="entry name" value="Histidine kinase-like ATPase, C-terminal domain"/>
    <property type="match status" value="1"/>
</dbReference>
<evidence type="ECO:0000256" key="6">
    <source>
        <dbReference type="ARBA" id="ARBA00022553"/>
    </source>
</evidence>
<evidence type="ECO:0000259" key="17">
    <source>
        <dbReference type="PROSITE" id="PS50885"/>
    </source>
</evidence>
<dbReference type="SMART" id="SM00388">
    <property type="entry name" value="HisKA"/>
    <property type="match status" value="1"/>
</dbReference>
<dbReference type="PROSITE" id="PS50885">
    <property type="entry name" value="HAMP"/>
    <property type="match status" value="1"/>
</dbReference>
<dbReference type="SUPFAM" id="SSF55874">
    <property type="entry name" value="ATPase domain of HSP90 chaperone/DNA topoisomerase II/histidine kinase"/>
    <property type="match status" value="1"/>
</dbReference>
<dbReference type="OrthoDB" id="9804645at2"/>
<keyword evidence="6" id="KW-0597">Phosphoprotein</keyword>
<dbReference type="EC" id="2.7.13.3" evidence="3"/>
<keyword evidence="19" id="KW-1185">Reference proteome</keyword>
<feature type="transmembrane region" description="Helical" evidence="15">
    <location>
        <begin position="168"/>
        <end position="191"/>
    </location>
</feature>
<dbReference type="CDD" id="cd00075">
    <property type="entry name" value="HATPase"/>
    <property type="match status" value="1"/>
</dbReference>
<keyword evidence="10 18" id="KW-0418">Kinase</keyword>
<name>A0A1C3UB18_9HYPH</name>
<dbReference type="AlphaFoldDB" id="A0A1C3UB18"/>
<dbReference type="EMBL" id="FMAG01000001">
    <property type="protein sequence ID" value="SCB12682.1"/>
    <property type="molecule type" value="Genomic_DNA"/>
</dbReference>
<dbReference type="InterPro" id="IPR004358">
    <property type="entry name" value="Sig_transdc_His_kin-like_C"/>
</dbReference>
<keyword evidence="12 15" id="KW-1133">Transmembrane helix</keyword>
<reference evidence="19" key="1">
    <citation type="submission" date="2016-08" db="EMBL/GenBank/DDBJ databases">
        <authorList>
            <person name="Varghese N."/>
            <person name="Submissions Spin"/>
        </authorList>
    </citation>
    <scope>NUCLEOTIDE SEQUENCE [LARGE SCALE GENOMIC DNA]</scope>
    <source>
        <strain evidence="19">HAMBI 2975</strain>
    </source>
</reference>
<gene>
    <name evidence="18" type="ORF">GA0061103_1840</name>
</gene>
<dbReference type="CDD" id="cd00082">
    <property type="entry name" value="HisKA"/>
    <property type="match status" value="1"/>
</dbReference>
<evidence type="ECO:0000256" key="3">
    <source>
        <dbReference type="ARBA" id="ARBA00012438"/>
    </source>
</evidence>
<evidence type="ECO:0000313" key="18">
    <source>
        <dbReference type="EMBL" id="SCB12682.1"/>
    </source>
</evidence>
<dbReference type="Gene3D" id="1.10.287.130">
    <property type="match status" value="1"/>
</dbReference>
<dbReference type="PROSITE" id="PS50109">
    <property type="entry name" value="HIS_KIN"/>
    <property type="match status" value="1"/>
</dbReference>
<dbReference type="STRING" id="410764.GA0061103_1840"/>
<protein>
    <recommendedName>
        <fullName evidence="3">histidine kinase</fullName>
        <ecNumber evidence="3">2.7.13.3</ecNumber>
    </recommendedName>
</protein>
<dbReference type="SUPFAM" id="SSF47384">
    <property type="entry name" value="Homodimeric domain of signal transducing histidine kinase"/>
    <property type="match status" value="1"/>
</dbReference>
<keyword evidence="9" id="KW-0547">Nucleotide-binding</keyword>
<dbReference type="Pfam" id="PF02518">
    <property type="entry name" value="HATPase_c"/>
    <property type="match status" value="1"/>
</dbReference>
<dbReference type="RefSeq" id="WP_092707296.1">
    <property type="nucleotide sequence ID" value="NZ_FMAG01000001.1"/>
</dbReference>
<evidence type="ECO:0000256" key="15">
    <source>
        <dbReference type="SAM" id="Phobius"/>
    </source>
</evidence>
<dbReference type="Pfam" id="PF00672">
    <property type="entry name" value="HAMP"/>
    <property type="match status" value="1"/>
</dbReference>
<keyword evidence="4" id="KW-1003">Cell membrane</keyword>
<dbReference type="GO" id="GO:0005886">
    <property type="term" value="C:plasma membrane"/>
    <property type="evidence" value="ECO:0007669"/>
    <property type="project" value="UniProtKB-SubCell"/>
</dbReference>
<evidence type="ECO:0000256" key="10">
    <source>
        <dbReference type="ARBA" id="ARBA00022777"/>
    </source>
</evidence>
<dbReference type="InterPro" id="IPR050980">
    <property type="entry name" value="2C_sensor_his_kinase"/>
</dbReference>
<evidence type="ECO:0000256" key="4">
    <source>
        <dbReference type="ARBA" id="ARBA00022475"/>
    </source>
</evidence>
<evidence type="ECO:0000256" key="8">
    <source>
        <dbReference type="ARBA" id="ARBA00022692"/>
    </source>
</evidence>